<reference evidence="1 2" key="1">
    <citation type="journal article" date="2014" name="Int. J. Syst. Evol. Microbiol.">
        <title>Complete genome sequence of Corynebacterium casei LMG S-19264T (=DSM 44701T), isolated from a smear-ripened cheese.</title>
        <authorList>
            <consortium name="US DOE Joint Genome Institute (JGI-PGF)"/>
            <person name="Walter F."/>
            <person name="Albersmeier A."/>
            <person name="Kalinowski J."/>
            <person name="Ruckert C."/>
        </authorList>
    </citation>
    <scope>NUCLEOTIDE SEQUENCE [LARGE SCALE GENOMIC DNA]</scope>
    <source>
        <strain evidence="1 2">CGMCC 1.16330</strain>
    </source>
</reference>
<evidence type="ECO:0008006" key="3">
    <source>
        <dbReference type="Google" id="ProtNLM"/>
    </source>
</evidence>
<organism evidence="1 2">
    <name type="scientific">Caldovatus sediminis</name>
    <dbReference type="NCBI Taxonomy" id="2041189"/>
    <lineage>
        <taxon>Bacteria</taxon>
        <taxon>Pseudomonadati</taxon>
        <taxon>Pseudomonadota</taxon>
        <taxon>Alphaproteobacteria</taxon>
        <taxon>Acetobacterales</taxon>
        <taxon>Roseomonadaceae</taxon>
        <taxon>Caldovatus</taxon>
    </lineage>
</organism>
<comment type="caution">
    <text evidence="1">The sequence shown here is derived from an EMBL/GenBank/DDBJ whole genome shotgun (WGS) entry which is preliminary data.</text>
</comment>
<dbReference type="Proteomes" id="UP000597507">
    <property type="component" value="Unassembled WGS sequence"/>
</dbReference>
<dbReference type="EMBL" id="BMKS01000015">
    <property type="protein sequence ID" value="GGG46335.1"/>
    <property type="molecule type" value="Genomic_DNA"/>
</dbReference>
<proteinExistence type="predicted"/>
<dbReference type="AlphaFoldDB" id="A0A8J2ZEI2"/>
<evidence type="ECO:0000313" key="2">
    <source>
        <dbReference type="Proteomes" id="UP000597507"/>
    </source>
</evidence>
<evidence type="ECO:0000313" key="1">
    <source>
        <dbReference type="EMBL" id="GGG46335.1"/>
    </source>
</evidence>
<sequence>MTLEPLNVFRELTAREPVQLDALPHDHGIYALYDHTGVIRYVGITRKDKYGFHGRIYGRHVGGSEGRSHKFSHAYNTGRMWRAKGDRCPDARQSKALRMAFARRYCRAAFLVVPPTLSGILAELELAVQAIAPAGMLAWGSKRSFVPVPEPTGLVDALLDELRYTPEQHAAIRRQAAKCPST</sequence>
<accession>A0A8J2ZEI2</accession>
<dbReference type="RefSeq" id="WP_188902981.1">
    <property type="nucleotide sequence ID" value="NZ_BMKS01000015.1"/>
</dbReference>
<protein>
    <recommendedName>
        <fullName evidence="3">GIY-YIG domain-containing protein</fullName>
    </recommendedName>
</protein>
<name>A0A8J2ZEI2_9PROT</name>
<gene>
    <name evidence="1" type="ORF">GCM10010964_37140</name>
</gene>
<keyword evidence="2" id="KW-1185">Reference proteome</keyword>